<dbReference type="GO" id="GO:0030151">
    <property type="term" value="F:molybdenum ion binding"/>
    <property type="evidence" value="ECO:0007669"/>
    <property type="project" value="InterPro"/>
</dbReference>
<dbReference type="Pfam" id="PF03473">
    <property type="entry name" value="MOSC"/>
    <property type="match status" value="1"/>
</dbReference>
<proteinExistence type="predicted"/>
<organism evidence="2 3">
    <name type="scientific">Natrialba taiwanensis DSM 12281</name>
    <dbReference type="NCBI Taxonomy" id="1230458"/>
    <lineage>
        <taxon>Archaea</taxon>
        <taxon>Methanobacteriati</taxon>
        <taxon>Methanobacteriota</taxon>
        <taxon>Stenosarchaea group</taxon>
        <taxon>Halobacteria</taxon>
        <taxon>Halobacteriales</taxon>
        <taxon>Natrialbaceae</taxon>
        <taxon>Natrialba</taxon>
    </lineage>
</organism>
<dbReference type="AlphaFoldDB" id="L9ZJ08"/>
<sequence>MASLDRIRIHPIKSLDAVTLRTATIRTGGGLAWDRRYAIVERNGEDEPLDDTPPISSSDHALQASDTYVNGKREPAVHGLCTEYDLERETVTLSDTGDPTVDGDTFHLELDRDCLASWLSEYLGYPVELVRNEAGGFPDDTDASGPTIIAKATLETVASWYDDIDSPELCRRLRPNLVVEGVPAFWEDRLYGPPGQGVSFTIGAVTFQGINPCQRCVVPTRNPDTGEQTDGFRETFIERRRETLPDWASEAWFDQYFRLMVTTNVTESSWGTAIETGDVVSVGERQRVPQ</sequence>
<dbReference type="OrthoDB" id="211216at2157"/>
<gene>
    <name evidence="2" type="ORF">C484_19627</name>
</gene>
<evidence type="ECO:0000313" key="3">
    <source>
        <dbReference type="Proteomes" id="UP000011648"/>
    </source>
</evidence>
<dbReference type="PATRIC" id="fig|1230458.4.peg.3948"/>
<dbReference type="GO" id="GO:0003824">
    <property type="term" value="F:catalytic activity"/>
    <property type="evidence" value="ECO:0007669"/>
    <property type="project" value="InterPro"/>
</dbReference>
<keyword evidence="3" id="KW-1185">Reference proteome</keyword>
<dbReference type="Proteomes" id="UP000011648">
    <property type="component" value="Unassembled WGS sequence"/>
</dbReference>
<dbReference type="PROSITE" id="PS51340">
    <property type="entry name" value="MOSC"/>
    <property type="match status" value="1"/>
</dbReference>
<dbReference type="RefSeq" id="WP_006827517.1">
    <property type="nucleotide sequence ID" value="NZ_AOIL01000067.1"/>
</dbReference>
<dbReference type="EMBL" id="AOIL01000067">
    <property type="protein sequence ID" value="ELY85562.1"/>
    <property type="molecule type" value="Genomic_DNA"/>
</dbReference>
<name>L9ZJ08_9EURY</name>
<dbReference type="Pfam" id="PF03476">
    <property type="entry name" value="MOSC_N"/>
    <property type="match status" value="1"/>
</dbReference>
<evidence type="ECO:0000313" key="2">
    <source>
        <dbReference type="EMBL" id="ELY85562.1"/>
    </source>
</evidence>
<dbReference type="InterPro" id="IPR005303">
    <property type="entry name" value="MOCOS_middle"/>
</dbReference>
<protein>
    <submittedName>
        <fullName evidence="2">MOSC domain-containing protein beta barrel domain-containing protein</fullName>
    </submittedName>
</protein>
<dbReference type="GO" id="GO:0030170">
    <property type="term" value="F:pyridoxal phosphate binding"/>
    <property type="evidence" value="ECO:0007669"/>
    <property type="project" value="InterPro"/>
</dbReference>
<dbReference type="STRING" id="1230458.C484_19627"/>
<reference evidence="2 3" key="1">
    <citation type="journal article" date="2014" name="PLoS Genet.">
        <title>Phylogenetically driven sequencing of extremely halophilic archaea reveals strategies for static and dynamic osmo-response.</title>
        <authorList>
            <person name="Becker E.A."/>
            <person name="Seitzer P.M."/>
            <person name="Tritt A."/>
            <person name="Larsen D."/>
            <person name="Krusor M."/>
            <person name="Yao A.I."/>
            <person name="Wu D."/>
            <person name="Madern D."/>
            <person name="Eisen J.A."/>
            <person name="Darling A.E."/>
            <person name="Facciotti M.T."/>
        </authorList>
    </citation>
    <scope>NUCLEOTIDE SEQUENCE [LARGE SCALE GENOMIC DNA]</scope>
    <source>
        <strain evidence="2 3">DSM 12281</strain>
    </source>
</reference>
<accession>L9ZJ08</accession>
<comment type="caution">
    <text evidence="2">The sequence shown here is derived from an EMBL/GenBank/DDBJ whole genome shotgun (WGS) entry which is preliminary data.</text>
</comment>
<dbReference type="InterPro" id="IPR005302">
    <property type="entry name" value="MoCF_Sase_C"/>
</dbReference>
<dbReference type="SUPFAM" id="SSF141673">
    <property type="entry name" value="MOSC N-terminal domain-like"/>
    <property type="match status" value="1"/>
</dbReference>
<feature type="domain" description="MOSC" evidence="1">
    <location>
        <begin position="112"/>
        <end position="289"/>
    </location>
</feature>
<evidence type="ECO:0000259" key="1">
    <source>
        <dbReference type="PROSITE" id="PS51340"/>
    </source>
</evidence>